<evidence type="ECO:0000256" key="7">
    <source>
        <dbReference type="ARBA" id="ARBA00022694"/>
    </source>
</evidence>
<dbReference type="EMBL" id="MIJE01000030">
    <property type="protein sequence ID" value="OEF96874.1"/>
    <property type="molecule type" value="Genomic_DNA"/>
</dbReference>
<evidence type="ECO:0000256" key="11">
    <source>
        <dbReference type="ARBA" id="ARBA00029774"/>
    </source>
</evidence>
<dbReference type="GO" id="GO:0006450">
    <property type="term" value="P:regulation of translational fidelity"/>
    <property type="evidence" value="ECO:0007669"/>
    <property type="project" value="TreeGrafter"/>
</dbReference>
<dbReference type="NCBIfam" id="TIGR00057">
    <property type="entry name" value="L-threonylcarbamoyladenylate synthase"/>
    <property type="match status" value="1"/>
</dbReference>
<dbReference type="Pfam" id="PF03481">
    <property type="entry name" value="Sua5_C"/>
    <property type="match status" value="1"/>
</dbReference>
<feature type="binding site" evidence="14">
    <location>
        <position position="61"/>
    </location>
    <ligand>
        <name>L-threonine</name>
        <dbReference type="ChEBI" id="CHEBI:57926"/>
    </ligand>
</feature>
<comment type="catalytic activity">
    <reaction evidence="12 13">
        <text>L-threonine + hydrogencarbonate + ATP = L-threonylcarbamoyladenylate + diphosphate + H2O</text>
        <dbReference type="Rhea" id="RHEA:36407"/>
        <dbReference type="ChEBI" id="CHEBI:15377"/>
        <dbReference type="ChEBI" id="CHEBI:17544"/>
        <dbReference type="ChEBI" id="CHEBI:30616"/>
        <dbReference type="ChEBI" id="CHEBI:33019"/>
        <dbReference type="ChEBI" id="CHEBI:57926"/>
        <dbReference type="ChEBI" id="CHEBI:73682"/>
        <dbReference type="EC" id="2.7.7.87"/>
    </reaction>
</comment>
<feature type="binding site" evidence="14">
    <location>
        <position position="56"/>
    </location>
    <ligand>
        <name>ATP</name>
        <dbReference type="ChEBI" id="CHEBI:30616"/>
    </ligand>
</feature>
<dbReference type="GO" id="GO:0008033">
    <property type="term" value="P:tRNA processing"/>
    <property type="evidence" value="ECO:0007669"/>
    <property type="project" value="UniProtKB-KW"/>
</dbReference>
<evidence type="ECO:0000256" key="13">
    <source>
        <dbReference type="PIRNR" id="PIRNR004930"/>
    </source>
</evidence>
<feature type="binding site" evidence="14">
    <location>
        <position position="121"/>
    </location>
    <ligand>
        <name>L-threonine</name>
        <dbReference type="ChEBI" id="CHEBI:57926"/>
    </ligand>
</feature>
<evidence type="ECO:0000256" key="10">
    <source>
        <dbReference type="ARBA" id="ARBA00022840"/>
    </source>
</evidence>
<dbReference type="GO" id="GO:0005524">
    <property type="term" value="F:ATP binding"/>
    <property type="evidence" value="ECO:0007669"/>
    <property type="project" value="UniProtKB-UniRule"/>
</dbReference>
<evidence type="ECO:0000256" key="12">
    <source>
        <dbReference type="ARBA" id="ARBA00048366"/>
    </source>
</evidence>
<dbReference type="SUPFAM" id="SSF55821">
    <property type="entry name" value="YrdC/RibB"/>
    <property type="match status" value="1"/>
</dbReference>
<name>A0A1E5G1U0_9FIRM</name>
<comment type="similarity">
    <text evidence="2 13">Belongs to the SUA5 family.</text>
</comment>
<feature type="binding site" evidence="14">
    <location>
        <position position="117"/>
    </location>
    <ligand>
        <name>ATP</name>
        <dbReference type="ChEBI" id="CHEBI:30616"/>
    </ligand>
</feature>
<keyword evidence="17" id="KW-1185">Reference proteome</keyword>
<dbReference type="InterPro" id="IPR010923">
    <property type="entry name" value="T(6)A37_SUA5"/>
</dbReference>
<evidence type="ECO:0000259" key="15">
    <source>
        <dbReference type="PROSITE" id="PS51163"/>
    </source>
</evidence>
<evidence type="ECO:0000256" key="6">
    <source>
        <dbReference type="ARBA" id="ARBA00022679"/>
    </source>
</evidence>
<feature type="domain" description="YrdC-like" evidence="15">
    <location>
        <begin position="7"/>
        <end position="199"/>
    </location>
</feature>
<dbReference type="InterPro" id="IPR038385">
    <property type="entry name" value="Sua5/YwlC_C"/>
</dbReference>
<dbReference type="STRING" id="766136.BHF68_06770"/>
<evidence type="ECO:0000256" key="1">
    <source>
        <dbReference type="ARBA" id="ARBA00004496"/>
    </source>
</evidence>
<dbReference type="PANTHER" id="PTHR17490:SF16">
    <property type="entry name" value="THREONYLCARBAMOYL-AMP SYNTHASE"/>
    <property type="match status" value="1"/>
</dbReference>
<feature type="binding site" evidence="14">
    <location>
        <position position="195"/>
    </location>
    <ligand>
        <name>ATP</name>
        <dbReference type="ChEBI" id="CHEBI:30616"/>
    </ligand>
</feature>
<evidence type="ECO:0000256" key="8">
    <source>
        <dbReference type="ARBA" id="ARBA00022695"/>
    </source>
</evidence>
<dbReference type="AlphaFoldDB" id="A0A1E5G1U0"/>
<comment type="subcellular location">
    <subcellularLocation>
        <location evidence="1 13">Cytoplasm</location>
    </subcellularLocation>
</comment>
<feature type="binding site" evidence="14">
    <location>
        <position position="245"/>
    </location>
    <ligand>
        <name>ATP</name>
        <dbReference type="ChEBI" id="CHEBI:30616"/>
    </ligand>
</feature>
<feature type="binding site" evidence="14">
    <location>
        <position position="143"/>
    </location>
    <ligand>
        <name>ATP</name>
        <dbReference type="ChEBI" id="CHEBI:30616"/>
    </ligand>
</feature>
<dbReference type="PROSITE" id="PS51163">
    <property type="entry name" value="YRDC"/>
    <property type="match status" value="1"/>
</dbReference>
<feature type="binding site" evidence="14">
    <location>
        <position position="52"/>
    </location>
    <ligand>
        <name>ATP</name>
        <dbReference type="ChEBI" id="CHEBI:30616"/>
    </ligand>
</feature>
<dbReference type="InterPro" id="IPR006070">
    <property type="entry name" value="Sua5-like_dom"/>
</dbReference>
<reference evidence="16 17" key="1">
    <citation type="submission" date="2016-09" db="EMBL/GenBank/DDBJ databases">
        <title>Draft genome sequence for the type strain of Desulfuribacillus alkaliarsenatis AHT28, an obligately anaerobic, sulfidogenic bacterium isolated from Russian soda lake sediments.</title>
        <authorList>
            <person name="Abin C.A."/>
            <person name="Hollibaugh J.T."/>
        </authorList>
    </citation>
    <scope>NUCLEOTIDE SEQUENCE [LARGE SCALE GENOMIC DNA]</scope>
    <source>
        <strain evidence="16 17">AHT28</strain>
    </source>
</reference>
<organism evidence="16 17">
    <name type="scientific">Desulfuribacillus alkaliarsenatis</name>
    <dbReference type="NCBI Taxonomy" id="766136"/>
    <lineage>
        <taxon>Bacteria</taxon>
        <taxon>Bacillati</taxon>
        <taxon>Bacillota</taxon>
        <taxon>Desulfuribacillia</taxon>
        <taxon>Desulfuribacillales</taxon>
        <taxon>Desulfuribacillaceae</taxon>
        <taxon>Desulfuribacillus</taxon>
    </lineage>
</organism>
<feature type="binding site" evidence="14">
    <location>
        <position position="141"/>
    </location>
    <ligand>
        <name>L-threonine</name>
        <dbReference type="ChEBI" id="CHEBI:57926"/>
    </ligand>
</feature>
<dbReference type="PIRSF" id="PIRSF004930">
    <property type="entry name" value="Tln_factor_SUA5"/>
    <property type="match status" value="1"/>
</dbReference>
<dbReference type="PANTHER" id="PTHR17490">
    <property type="entry name" value="SUA5"/>
    <property type="match status" value="1"/>
</dbReference>
<evidence type="ECO:0000256" key="5">
    <source>
        <dbReference type="ARBA" id="ARBA00022490"/>
    </source>
</evidence>
<dbReference type="Pfam" id="PF01300">
    <property type="entry name" value="Sua5_yciO_yrdC"/>
    <property type="match status" value="1"/>
</dbReference>
<keyword evidence="7 13" id="KW-0819">tRNA processing</keyword>
<dbReference type="Gene3D" id="3.40.50.11030">
    <property type="entry name" value="Threonylcarbamoyl-AMP synthase, C-terminal domain"/>
    <property type="match status" value="1"/>
</dbReference>
<evidence type="ECO:0000256" key="14">
    <source>
        <dbReference type="PIRSR" id="PIRSR004930-1"/>
    </source>
</evidence>
<keyword evidence="8 13" id="KW-0548">Nucleotidyltransferase</keyword>
<comment type="function">
    <text evidence="13">Required for the formation of a threonylcarbamoyl group on adenosine at position 37 (t(6)A37) in tRNAs that read codons beginning with adenine.</text>
</comment>
<dbReference type="InterPro" id="IPR050156">
    <property type="entry name" value="TC-AMP_synthase_SUA5"/>
</dbReference>
<evidence type="ECO:0000256" key="3">
    <source>
        <dbReference type="ARBA" id="ARBA00012584"/>
    </source>
</evidence>
<dbReference type="GO" id="GO:0005737">
    <property type="term" value="C:cytoplasm"/>
    <property type="evidence" value="ECO:0007669"/>
    <property type="project" value="UniProtKB-SubCell"/>
</dbReference>
<dbReference type="GO" id="GO:0061710">
    <property type="term" value="F:L-threonylcarbamoyladenylate synthase"/>
    <property type="evidence" value="ECO:0007669"/>
    <property type="project" value="UniProtKB-EC"/>
</dbReference>
<evidence type="ECO:0000313" key="16">
    <source>
        <dbReference type="EMBL" id="OEF96874.1"/>
    </source>
</evidence>
<protein>
    <recommendedName>
        <fullName evidence="4 13">Threonylcarbamoyl-AMP synthase</fullName>
        <shortName evidence="13">TC-AMP synthase</shortName>
        <ecNumber evidence="3 13">2.7.7.87</ecNumber>
    </recommendedName>
    <alternativeName>
        <fullName evidence="11 13">L-threonylcarbamoyladenylate synthase</fullName>
    </alternativeName>
</protein>
<dbReference type="EC" id="2.7.7.87" evidence="3 13"/>
<dbReference type="GO" id="GO:0003725">
    <property type="term" value="F:double-stranded RNA binding"/>
    <property type="evidence" value="ECO:0007669"/>
    <property type="project" value="UniProtKB-UniRule"/>
</dbReference>
<dbReference type="GO" id="GO:0000049">
    <property type="term" value="F:tRNA binding"/>
    <property type="evidence" value="ECO:0007669"/>
    <property type="project" value="TreeGrafter"/>
</dbReference>
<sequence>MQSEVSLSVLHLAAEQLKAGQVVAFPTETVYGLGANAYDSNAIRKIFRAKGRPSDNPLIVHVHSLEQAIELIDIKRFNNQLRQRLQLLAEKFWPGPLTCIVPAAKGIAENVTAGLDTVGIRIPNHPIALALLEAVDLPIAAPSANLSGKPSPTAAEHVYNDLNGKIPLILDGGNTGVGVESTVLDIASEIPMILRPGGISIEALQDVLGRVMVDPANFSSSNSMVDLGMNPSTTPKSPGMKYTHYAPKGQVVVYLQSSAHKVVEIIKSLPNEASVGLICTSSSYEPELKNKLEILDRKIDFLITHDGNIEKVANNLYRWLRAVDQQNIEYIFIEALEEQGLGSAVMNRLLKAAGGKII</sequence>
<keyword evidence="6 13" id="KW-0808">Transferase</keyword>
<evidence type="ECO:0000256" key="9">
    <source>
        <dbReference type="ARBA" id="ARBA00022741"/>
    </source>
</evidence>
<dbReference type="InterPro" id="IPR005145">
    <property type="entry name" value="Sua5_C"/>
</dbReference>
<proteinExistence type="inferred from homology"/>
<keyword evidence="10 13" id="KW-0067">ATP-binding</keyword>
<dbReference type="Gene3D" id="3.90.870.10">
    <property type="entry name" value="DHBP synthase"/>
    <property type="match status" value="1"/>
</dbReference>
<feature type="binding site" evidence="14">
    <location>
        <position position="151"/>
    </location>
    <ligand>
        <name>ATP</name>
        <dbReference type="ChEBI" id="CHEBI:30616"/>
    </ligand>
</feature>
<feature type="binding site" evidence="14">
    <location>
        <position position="29"/>
    </location>
    <ligand>
        <name>L-threonine</name>
        <dbReference type="ChEBI" id="CHEBI:57926"/>
    </ligand>
</feature>
<evidence type="ECO:0000256" key="2">
    <source>
        <dbReference type="ARBA" id="ARBA00007663"/>
    </source>
</evidence>
<accession>A0A1E5G1U0</accession>
<evidence type="ECO:0000313" key="17">
    <source>
        <dbReference type="Proteomes" id="UP000094296"/>
    </source>
</evidence>
<dbReference type="InterPro" id="IPR017945">
    <property type="entry name" value="DHBP_synth_RibB-like_a/b_dom"/>
</dbReference>
<dbReference type="FunFam" id="3.90.870.10:FF:000008">
    <property type="entry name" value="Threonylcarbamoyl-AMP synthase"/>
    <property type="match status" value="1"/>
</dbReference>
<comment type="caution">
    <text evidence="16">The sequence shown here is derived from an EMBL/GenBank/DDBJ whole genome shotgun (WGS) entry which is preliminary data.</text>
</comment>
<gene>
    <name evidence="16" type="ORF">BHF68_06770</name>
</gene>
<keyword evidence="9 13" id="KW-0547">Nucleotide-binding</keyword>
<feature type="binding site" evidence="14">
    <location>
        <position position="181"/>
    </location>
    <ligand>
        <name>L-threonine</name>
        <dbReference type="ChEBI" id="CHEBI:57926"/>
    </ligand>
</feature>
<dbReference type="Proteomes" id="UP000094296">
    <property type="component" value="Unassembled WGS sequence"/>
</dbReference>
<keyword evidence="5 13" id="KW-0963">Cytoplasm</keyword>
<evidence type="ECO:0000256" key="4">
    <source>
        <dbReference type="ARBA" id="ARBA00015492"/>
    </source>
</evidence>